<protein>
    <submittedName>
        <fullName evidence="1">Uncharacterized protein</fullName>
    </submittedName>
</protein>
<comment type="caution">
    <text evidence="1">The sequence shown here is derived from an EMBL/GenBank/DDBJ whole genome shotgun (WGS) entry which is preliminary data.</text>
</comment>
<keyword evidence="2" id="KW-1185">Reference proteome</keyword>
<dbReference type="Proteomes" id="UP001057402">
    <property type="component" value="Chromosome 12"/>
</dbReference>
<organism evidence="1 2">
    <name type="scientific">Melastoma candidum</name>
    <dbReference type="NCBI Taxonomy" id="119954"/>
    <lineage>
        <taxon>Eukaryota</taxon>
        <taxon>Viridiplantae</taxon>
        <taxon>Streptophyta</taxon>
        <taxon>Embryophyta</taxon>
        <taxon>Tracheophyta</taxon>
        <taxon>Spermatophyta</taxon>
        <taxon>Magnoliopsida</taxon>
        <taxon>eudicotyledons</taxon>
        <taxon>Gunneridae</taxon>
        <taxon>Pentapetalae</taxon>
        <taxon>rosids</taxon>
        <taxon>malvids</taxon>
        <taxon>Myrtales</taxon>
        <taxon>Melastomataceae</taxon>
        <taxon>Melastomatoideae</taxon>
        <taxon>Melastomateae</taxon>
        <taxon>Melastoma</taxon>
    </lineage>
</organism>
<accession>A0ACB9L380</accession>
<evidence type="ECO:0000313" key="2">
    <source>
        <dbReference type="Proteomes" id="UP001057402"/>
    </source>
</evidence>
<name>A0ACB9L380_9MYRT</name>
<reference evidence="2" key="1">
    <citation type="journal article" date="2023" name="Front. Plant Sci.">
        <title>Chromosomal-level genome assembly of Melastoma candidum provides insights into trichome evolution.</title>
        <authorList>
            <person name="Zhong Y."/>
            <person name="Wu W."/>
            <person name="Sun C."/>
            <person name="Zou P."/>
            <person name="Liu Y."/>
            <person name="Dai S."/>
            <person name="Zhou R."/>
        </authorList>
    </citation>
    <scope>NUCLEOTIDE SEQUENCE [LARGE SCALE GENOMIC DNA]</scope>
</reference>
<sequence length="526" mass="58853">MVICKFYDTKISLNFQIRTPPERKMSSPLVILASLILPLVVIIFFLIQTNSKRSDKNLPPGPRRLPILGNLHQLGPLPHRSLTELSRKYGPLVYLRLGSIPVLVISTAEAAREALKNHDRAFSGRPNLFVAGVLTYGFSNVSFGAYGDTWRALRKIMVTELLGPKRVQSFESVRAEEIQRMLDTVSSFAVRLSPVNITELAVLLVNDVVCRVTFGKRCSQGEGKSKFHETLCQIQVALGGFCVRDLFPGMRWFNKVNGFEAKVEKYFRDLDGLYDEIIEEHKGAAGGRGDEDLVDVLLRLKGDLDQEITLTNEQIKGVMTDTFNAGTDTSASTIVWTMTELMRHPAIMKKAQDEVRSVARGRSVFPESDLPNLNYLKSVVKESLRLHPPLPLLVPKTTIENCRIMGYDIPKGTTVFINETAISTDPRSWESPGDFKPERFLKEGSPDIDFKGQDYKFLPFGAGRRGCPGINFGVVVIELALANLLNGFDWELPPGTNIEDVDLEEEYGLTTYKKNPLRLVPIPVLQ</sequence>
<proteinExistence type="predicted"/>
<evidence type="ECO:0000313" key="1">
    <source>
        <dbReference type="EMBL" id="KAI4303832.1"/>
    </source>
</evidence>
<gene>
    <name evidence="1" type="ORF">MLD38_039420</name>
</gene>
<dbReference type="EMBL" id="CM042891">
    <property type="protein sequence ID" value="KAI4303832.1"/>
    <property type="molecule type" value="Genomic_DNA"/>
</dbReference>